<gene>
    <name evidence="2" type="ORF">GHK86_05325</name>
</gene>
<feature type="transmembrane region" description="Helical" evidence="1">
    <location>
        <begin position="35"/>
        <end position="63"/>
    </location>
</feature>
<dbReference type="EMBL" id="WJHE01000223">
    <property type="protein sequence ID" value="MST32146.1"/>
    <property type="molecule type" value="Genomic_DNA"/>
</dbReference>
<keyword evidence="3" id="KW-1185">Reference proteome</keyword>
<sequence>MQATTSKPAPSTANGSYELPLLHARLPARAVEAGFWGSLAGATLLGAIDPPLALLVGAGVLVARHRRS</sequence>
<protein>
    <submittedName>
        <fullName evidence="2">Uncharacterized protein</fullName>
    </submittedName>
</protein>
<comment type="caution">
    <text evidence="2">The sequence shown here is derived from an EMBL/GenBank/DDBJ whole genome shotgun (WGS) entry which is preliminary data.</text>
</comment>
<evidence type="ECO:0000313" key="2">
    <source>
        <dbReference type="EMBL" id="MST32146.1"/>
    </source>
</evidence>
<organism evidence="2 3">
    <name type="scientific">Acidiferrimicrobium australe</name>
    <dbReference type="NCBI Taxonomy" id="2664430"/>
    <lineage>
        <taxon>Bacteria</taxon>
        <taxon>Bacillati</taxon>
        <taxon>Actinomycetota</taxon>
        <taxon>Acidimicrobiia</taxon>
        <taxon>Acidimicrobiales</taxon>
        <taxon>Acidimicrobiaceae</taxon>
        <taxon>Acidiferrimicrobium</taxon>
    </lineage>
</organism>
<name>A0ABW9QR71_9ACTN</name>
<keyword evidence="1" id="KW-1133">Transmembrane helix</keyword>
<evidence type="ECO:0000256" key="1">
    <source>
        <dbReference type="SAM" id="Phobius"/>
    </source>
</evidence>
<keyword evidence="1" id="KW-0812">Transmembrane</keyword>
<accession>A0ABW9QR71</accession>
<dbReference type="Proteomes" id="UP000437736">
    <property type="component" value="Unassembled WGS sequence"/>
</dbReference>
<keyword evidence="1" id="KW-0472">Membrane</keyword>
<proteinExistence type="predicted"/>
<evidence type="ECO:0000313" key="3">
    <source>
        <dbReference type="Proteomes" id="UP000437736"/>
    </source>
</evidence>
<reference evidence="2 3" key="1">
    <citation type="submission" date="2019-11" db="EMBL/GenBank/DDBJ databases">
        <title>Acidiferrimicrobium australis gen. nov., sp. nov., an acidophilic and obligately heterotrophic, member of the Actinobacteria that catalyses dissimilatory oxido- reduction of iron isolated from metal-rich acidic water in Chile.</title>
        <authorList>
            <person name="Gonzalez D."/>
            <person name="Huber K."/>
            <person name="Hedrich S."/>
            <person name="Rojas-Villalobos C."/>
            <person name="Quatrini R."/>
            <person name="Dinamarca M.A."/>
            <person name="Schwarz A."/>
            <person name="Canales C."/>
            <person name="Nancucheo I."/>
        </authorList>
    </citation>
    <scope>NUCLEOTIDE SEQUENCE [LARGE SCALE GENOMIC DNA]</scope>
    <source>
        <strain evidence="2 3">USS-CCA1</strain>
    </source>
</reference>